<evidence type="ECO:0000313" key="2">
    <source>
        <dbReference type="Proteomes" id="UP000823388"/>
    </source>
</evidence>
<gene>
    <name evidence="1" type="ORF">PVAP13_3KG126755</name>
</gene>
<organism evidence="1 2">
    <name type="scientific">Panicum virgatum</name>
    <name type="common">Blackwell switchgrass</name>
    <dbReference type="NCBI Taxonomy" id="38727"/>
    <lineage>
        <taxon>Eukaryota</taxon>
        <taxon>Viridiplantae</taxon>
        <taxon>Streptophyta</taxon>
        <taxon>Embryophyta</taxon>
        <taxon>Tracheophyta</taxon>
        <taxon>Spermatophyta</taxon>
        <taxon>Magnoliopsida</taxon>
        <taxon>Liliopsida</taxon>
        <taxon>Poales</taxon>
        <taxon>Poaceae</taxon>
        <taxon>PACMAD clade</taxon>
        <taxon>Panicoideae</taxon>
        <taxon>Panicodae</taxon>
        <taxon>Paniceae</taxon>
        <taxon>Panicinae</taxon>
        <taxon>Panicum</taxon>
        <taxon>Panicum sect. Hiantes</taxon>
    </lineage>
</organism>
<accession>A0A8T0USZ2</accession>
<reference evidence="1" key="1">
    <citation type="submission" date="2020-05" db="EMBL/GenBank/DDBJ databases">
        <title>WGS assembly of Panicum virgatum.</title>
        <authorList>
            <person name="Lovell J.T."/>
            <person name="Jenkins J."/>
            <person name="Shu S."/>
            <person name="Juenger T.E."/>
            <person name="Schmutz J."/>
        </authorList>
    </citation>
    <scope>NUCLEOTIDE SEQUENCE</scope>
    <source>
        <strain evidence="1">AP13</strain>
    </source>
</reference>
<dbReference type="Proteomes" id="UP000823388">
    <property type="component" value="Chromosome 3K"/>
</dbReference>
<name>A0A8T0USZ2_PANVG</name>
<sequence>MDAAAPLLIASFIIPAGSRLGACSSPSRSASINAFRRPLAPVPGGRWTTGRGGWGLRRS</sequence>
<dbReference type="AlphaFoldDB" id="A0A8T0USZ2"/>
<protein>
    <submittedName>
        <fullName evidence="1">Uncharacterized protein</fullName>
    </submittedName>
</protein>
<keyword evidence="2" id="KW-1185">Reference proteome</keyword>
<evidence type="ECO:0000313" key="1">
    <source>
        <dbReference type="EMBL" id="KAG2627472.1"/>
    </source>
</evidence>
<proteinExistence type="predicted"/>
<comment type="caution">
    <text evidence="1">The sequence shown here is derived from an EMBL/GenBank/DDBJ whole genome shotgun (WGS) entry which is preliminary data.</text>
</comment>
<dbReference type="EMBL" id="CM029041">
    <property type="protein sequence ID" value="KAG2627472.1"/>
    <property type="molecule type" value="Genomic_DNA"/>
</dbReference>